<name>A0A2A9PEB9_OPHUN</name>
<organism evidence="1 2">
    <name type="scientific">Ophiocordyceps unilateralis</name>
    <name type="common">Zombie-ant fungus</name>
    <name type="synonym">Torrubia unilateralis</name>
    <dbReference type="NCBI Taxonomy" id="268505"/>
    <lineage>
        <taxon>Eukaryota</taxon>
        <taxon>Fungi</taxon>
        <taxon>Dikarya</taxon>
        <taxon>Ascomycota</taxon>
        <taxon>Pezizomycotina</taxon>
        <taxon>Sordariomycetes</taxon>
        <taxon>Hypocreomycetidae</taxon>
        <taxon>Hypocreales</taxon>
        <taxon>Ophiocordycipitaceae</taxon>
        <taxon>Ophiocordyceps</taxon>
    </lineage>
</organism>
<accession>A0A2A9PEB9</accession>
<keyword evidence="2" id="KW-1185">Reference proteome</keyword>
<dbReference type="Proteomes" id="UP000037136">
    <property type="component" value="Unassembled WGS sequence"/>
</dbReference>
<dbReference type="EMBL" id="LAZP02000214">
    <property type="protein sequence ID" value="PFH59247.1"/>
    <property type="molecule type" value="Genomic_DNA"/>
</dbReference>
<proteinExistence type="predicted"/>
<comment type="caution">
    <text evidence="1">The sequence shown here is derived from an EMBL/GenBank/DDBJ whole genome shotgun (WGS) entry which is preliminary data.</text>
</comment>
<dbReference type="AlphaFoldDB" id="A0A2A9PEB9"/>
<gene>
    <name evidence="1" type="ORF">XA68_12618</name>
</gene>
<protein>
    <submittedName>
        <fullName evidence="1">Uncharacterized protein</fullName>
    </submittedName>
</protein>
<reference evidence="1 2" key="2">
    <citation type="journal article" date="2017" name="Sci. Rep.">
        <title>Ant-infecting Ophiocordyceps genomes reveal a high diversity of potential behavioral manipulation genes and a possible major role for enterotoxins.</title>
        <authorList>
            <person name="de Bekker C."/>
            <person name="Ohm R.A."/>
            <person name="Evans H.C."/>
            <person name="Brachmann A."/>
            <person name="Hughes D.P."/>
        </authorList>
    </citation>
    <scope>NUCLEOTIDE SEQUENCE [LARGE SCALE GENOMIC DNA]</scope>
    <source>
        <strain evidence="1 2">SC16a</strain>
    </source>
</reference>
<evidence type="ECO:0000313" key="1">
    <source>
        <dbReference type="EMBL" id="PFH59247.1"/>
    </source>
</evidence>
<evidence type="ECO:0000313" key="2">
    <source>
        <dbReference type="Proteomes" id="UP000037136"/>
    </source>
</evidence>
<reference evidence="1 2" key="1">
    <citation type="journal article" date="2015" name="BMC Genomics">
        <title>Gene expression during zombie ant biting behavior reflects the complexity underlying fungal parasitic behavioral manipulation.</title>
        <authorList>
            <person name="de Bekker C."/>
            <person name="Ohm R.A."/>
            <person name="Loreto R.G."/>
            <person name="Sebastian A."/>
            <person name="Albert I."/>
            <person name="Merrow M."/>
            <person name="Brachmann A."/>
            <person name="Hughes D.P."/>
        </authorList>
    </citation>
    <scope>NUCLEOTIDE SEQUENCE [LARGE SCALE GENOMIC DNA]</scope>
    <source>
        <strain evidence="1 2">SC16a</strain>
    </source>
</reference>
<sequence length="71" mass="7811">MNRIITQNSNSPTATCMRRLTSCEDQISLAMRLTAAPTLSEFIVMRNIHLGELTWSLLSPSASSSLDRDVG</sequence>